<name>A0A9E5MM95_9GAMM</name>
<dbReference type="InterPro" id="IPR050624">
    <property type="entry name" value="HTH-type_Tx_Regulator"/>
</dbReference>
<dbReference type="AlphaFoldDB" id="A0A9E5MM95"/>
<dbReference type="GO" id="GO:0003677">
    <property type="term" value="F:DNA binding"/>
    <property type="evidence" value="ECO:0007669"/>
    <property type="project" value="UniProtKB-UniRule"/>
</dbReference>
<evidence type="ECO:0000313" key="6">
    <source>
        <dbReference type="Proteomes" id="UP000787472"/>
    </source>
</evidence>
<dbReference type="RefSeq" id="WP_167187940.1">
    <property type="nucleotide sequence ID" value="NZ_JAAONZ010000011.1"/>
</dbReference>
<evidence type="ECO:0000256" key="2">
    <source>
        <dbReference type="PROSITE-ProRule" id="PRU00335"/>
    </source>
</evidence>
<dbReference type="PANTHER" id="PTHR43479:SF11">
    <property type="entry name" value="ACREF_ENVCD OPERON REPRESSOR-RELATED"/>
    <property type="match status" value="1"/>
</dbReference>
<dbReference type="InterPro" id="IPR001647">
    <property type="entry name" value="HTH_TetR"/>
</dbReference>
<dbReference type="Gene3D" id="1.10.357.10">
    <property type="entry name" value="Tetracycline Repressor, domain 2"/>
    <property type="match status" value="1"/>
</dbReference>
<sequence length="230" mass="26294">MPDTKPQVTDDARQRSAQRRREKMRQRLLFAALDVFLMSEITRPPVIDDVIRKAGVSRGTFYKYFTSLEEVLRELGQTMAEDMIKTYERVFIKLTDPAARLAAGPLLSLTHAAMQPRRVEFTIRVDYIDYLSRGTRAREIITDSLDDARQAGLVHFTSLTAITDMVIGSTLEGGRRLMHTKNFDESYIDELVRLILLGCGLTAESSHSAITLARQELEVNTHQLHWWQPN</sequence>
<evidence type="ECO:0000256" key="3">
    <source>
        <dbReference type="SAM" id="MobiDB-lite"/>
    </source>
</evidence>
<evidence type="ECO:0000313" key="5">
    <source>
        <dbReference type="EMBL" id="NHO66668.1"/>
    </source>
</evidence>
<feature type="domain" description="HTH tetR-type" evidence="4">
    <location>
        <begin position="22"/>
        <end position="83"/>
    </location>
</feature>
<dbReference type="InterPro" id="IPR009057">
    <property type="entry name" value="Homeodomain-like_sf"/>
</dbReference>
<reference evidence="5" key="1">
    <citation type="submission" date="2020-03" db="EMBL/GenBank/DDBJ databases">
        <authorList>
            <person name="Guo F."/>
        </authorList>
    </citation>
    <scope>NUCLEOTIDE SEQUENCE</scope>
    <source>
        <strain evidence="5">JCM 30134</strain>
    </source>
</reference>
<proteinExistence type="predicted"/>
<accession>A0A9E5MM95</accession>
<feature type="DNA-binding region" description="H-T-H motif" evidence="2">
    <location>
        <begin position="46"/>
        <end position="65"/>
    </location>
</feature>
<dbReference type="EMBL" id="JAAONZ010000011">
    <property type="protein sequence ID" value="NHO66668.1"/>
    <property type="molecule type" value="Genomic_DNA"/>
</dbReference>
<keyword evidence="1 2" id="KW-0238">DNA-binding</keyword>
<dbReference type="PANTHER" id="PTHR43479">
    <property type="entry name" value="ACREF/ENVCD OPERON REPRESSOR-RELATED"/>
    <property type="match status" value="1"/>
</dbReference>
<dbReference type="Pfam" id="PF00440">
    <property type="entry name" value="TetR_N"/>
    <property type="match status" value="1"/>
</dbReference>
<comment type="caution">
    <text evidence="5">The sequence shown here is derived from an EMBL/GenBank/DDBJ whole genome shotgun (WGS) entry which is preliminary data.</text>
</comment>
<dbReference type="SUPFAM" id="SSF46689">
    <property type="entry name" value="Homeodomain-like"/>
    <property type="match status" value="1"/>
</dbReference>
<evidence type="ECO:0000259" key="4">
    <source>
        <dbReference type="PROSITE" id="PS50977"/>
    </source>
</evidence>
<evidence type="ECO:0000256" key="1">
    <source>
        <dbReference type="ARBA" id="ARBA00023125"/>
    </source>
</evidence>
<organism evidence="5 6">
    <name type="scientific">Pseudomaricurvus hydrocarbonicus</name>
    <dbReference type="NCBI Taxonomy" id="1470433"/>
    <lineage>
        <taxon>Bacteria</taxon>
        <taxon>Pseudomonadati</taxon>
        <taxon>Pseudomonadota</taxon>
        <taxon>Gammaproteobacteria</taxon>
        <taxon>Cellvibrionales</taxon>
        <taxon>Cellvibrionaceae</taxon>
        <taxon>Pseudomaricurvus</taxon>
    </lineage>
</organism>
<gene>
    <name evidence="5" type="ORF">G8770_14050</name>
</gene>
<keyword evidence="6" id="KW-1185">Reference proteome</keyword>
<protein>
    <submittedName>
        <fullName evidence="5">TetR/AcrR family transcriptional regulator</fullName>
    </submittedName>
</protein>
<feature type="region of interest" description="Disordered" evidence="3">
    <location>
        <begin position="1"/>
        <end position="20"/>
    </location>
</feature>
<dbReference type="Proteomes" id="UP000787472">
    <property type="component" value="Unassembled WGS sequence"/>
</dbReference>
<dbReference type="PROSITE" id="PS50977">
    <property type="entry name" value="HTH_TETR_2"/>
    <property type="match status" value="1"/>
</dbReference>